<dbReference type="Proteomes" id="UP000031036">
    <property type="component" value="Unassembled WGS sequence"/>
</dbReference>
<comment type="caution">
    <text evidence="1">The sequence shown here is derived from an EMBL/GenBank/DDBJ whole genome shotgun (WGS) entry which is preliminary data.</text>
</comment>
<evidence type="ECO:0000313" key="1">
    <source>
        <dbReference type="EMBL" id="KHN78775.1"/>
    </source>
</evidence>
<feature type="non-terminal residue" evidence="1">
    <location>
        <position position="1"/>
    </location>
</feature>
<organism evidence="1 2">
    <name type="scientific">Toxocara canis</name>
    <name type="common">Canine roundworm</name>
    <dbReference type="NCBI Taxonomy" id="6265"/>
    <lineage>
        <taxon>Eukaryota</taxon>
        <taxon>Metazoa</taxon>
        <taxon>Ecdysozoa</taxon>
        <taxon>Nematoda</taxon>
        <taxon>Chromadorea</taxon>
        <taxon>Rhabditida</taxon>
        <taxon>Spirurina</taxon>
        <taxon>Ascaridomorpha</taxon>
        <taxon>Ascaridoidea</taxon>
        <taxon>Toxocaridae</taxon>
        <taxon>Toxocara</taxon>
    </lineage>
</organism>
<gene>
    <name evidence="1" type="ORF">Tcan_18471</name>
</gene>
<dbReference type="AlphaFoldDB" id="A0A0B2VCR4"/>
<protein>
    <submittedName>
        <fullName evidence="1">Uncharacterized protein</fullName>
    </submittedName>
</protein>
<proteinExistence type="predicted"/>
<dbReference type="EMBL" id="JPKZ01002036">
    <property type="protein sequence ID" value="KHN78775.1"/>
    <property type="molecule type" value="Genomic_DNA"/>
</dbReference>
<sequence length="152" mass="18212">GNVFFASSTFTSGWIFVAKVGLVRFEASKTYSFCTFRQFYHWHALTRNMILRNSVLLEKALFVGRNLRWLTTTAATCRLYSTDSDREFETKKGNSFKKMMKRWKKRIPNFGRLPHHHHIFRMRILVLPAFRYDRYSHDVHIQDHMLPNHQTL</sequence>
<keyword evidence="2" id="KW-1185">Reference proteome</keyword>
<accession>A0A0B2VCR4</accession>
<name>A0A0B2VCR4_TOXCA</name>
<evidence type="ECO:0000313" key="2">
    <source>
        <dbReference type="Proteomes" id="UP000031036"/>
    </source>
</evidence>
<reference evidence="1 2" key="1">
    <citation type="submission" date="2014-11" db="EMBL/GenBank/DDBJ databases">
        <title>Genetic blueprint of the zoonotic pathogen Toxocara canis.</title>
        <authorList>
            <person name="Zhu X.-Q."/>
            <person name="Korhonen P.K."/>
            <person name="Cai H."/>
            <person name="Young N.D."/>
            <person name="Nejsum P."/>
            <person name="von Samson-Himmelstjerna G."/>
            <person name="Boag P.R."/>
            <person name="Tan P."/>
            <person name="Li Q."/>
            <person name="Min J."/>
            <person name="Yang Y."/>
            <person name="Wang X."/>
            <person name="Fang X."/>
            <person name="Hall R.S."/>
            <person name="Hofmann A."/>
            <person name="Sternberg P.W."/>
            <person name="Jex A.R."/>
            <person name="Gasser R.B."/>
        </authorList>
    </citation>
    <scope>NUCLEOTIDE SEQUENCE [LARGE SCALE GENOMIC DNA]</scope>
    <source>
        <strain evidence="1">PN_DK_2014</strain>
    </source>
</reference>